<dbReference type="AlphaFoldDB" id="A0A371HNA7"/>
<name>A0A371HNA7_MUCPR</name>
<accession>A0A371HNA7</accession>
<dbReference type="OrthoDB" id="1724808at2759"/>
<keyword evidence="2" id="KW-1185">Reference proteome</keyword>
<protein>
    <submittedName>
        <fullName evidence="1">Uncharacterized protein</fullName>
    </submittedName>
</protein>
<dbReference type="Proteomes" id="UP000257109">
    <property type="component" value="Unassembled WGS sequence"/>
</dbReference>
<evidence type="ECO:0000313" key="1">
    <source>
        <dbReference type="EMBL" id="RDY04293.1"/>
    </source>
</evidence>
<organism evidence="1 2">
    <name type="scientific">Mucuna pruriens</name>
    <name type="common">Velvet bean</name>
    <name type="synonym">Dolichos pruriens</name>
    <dbReference type="NCBI Taxonomy" id="157652"/>
    <lineage>
        <taxon>Eukaryota</taxon>
        <taxon>Viridiplantae</taxon>
        <taxon>Streptophyta</taxon>
        <taxon>Embryophyta</taxon>
        <taxon>Tracheophyta</taxon>
        <taxon>Spermatophyta</taxon>
        <taxon>Magnoliopsida</taxon>
        <taxon>eudicotyledons</taxon>
        <taxon>Gunneridae</taxon>
        <taxon>Pentapetalae</taxon>
        <taxon>rosids</taxon>
        <taxon>fabids</taxon>
        <taxon>Fabales</taxon>
        <taxon>Fabaceae</taxon>
        <taxon>Papilionoideae</taxon>
        <taxon>50 kb inversion clade</taxon>
        <taxon>NPAAA clade</taxon>
        <taxon>indigoferoid/millettioid clade</taxon>
        <taxon>Phaseoleae</taxon>
        <taxon>Mucuna</taxon>
    </lineage>
</organism>
<reference evidence="1" key="1">
    <citation type="submission" date="2018-05" db="EMBL/GenBank/DDBJ databases">
        <title>Draft genome of Mucuna pruriens seed.</title>
        <authorList>
            <person name="Nnadi N.E."/>
            <person name="Vos R."/>
            <person name="Hasami M.H."/>
            <person name="Devisetty U.K."/>
            <person name="Aguiy J.C."/>
        </authorList>
    </citation>
    <scope>NUCLEOTIDE SEQUENCE [LARGE SCALE GENOMIC DNA]</scope>
    <source>
        <strain evidence="1">JCA_2017</strain>
    </source>
</reference>
<comment type="caution">
    <text evidence="1">The sequence shown here is derived from an EMBL/GenBank/DDBJ whole genome shotgun (WGS) entry which is preliminary data.</text>
</comment>
<gene>
    <name evidence="1" type="ORF">CR513_12012</name>
</gene>
<proteinExistence type="predicted"/>
<evidence type="ECO:0000313" key="2">
    <source>
        <dbReference type="Proteomes" id="UP000257109"/>
    </source>
</evidence>
<sequence length="94" mass="11000">MLVERGRIFKFLHGLNSEYDPIWIQILGKEKFSSQSEFPQKNQSLKENPSQRVVVGNTSTTNDQDILRIPATSFMERRKFLNEWVEIKAQLRCG</sequence>
<feature type="non-terminal residue" evidence="1">
    <location>
        <position position="1"/>
    </location>
</feature>
<dbReference type="EMBL" id="QJKJ01002106">
    <property type="protein sequence ID" value="RDY04293.1"/>
    <property type="molecule type" value="Genomic_DNA"/>
</dbReference>